<reference evidence="3 4" key="1">
    <citation type="journal article" date="2009" name="PLoS ONE">
        <title>Rapid evolution of virulence and drug resistance in the emerging zoonotic pathogen Streptococcus suis.</title>
        <authorList>
            <person name="Holden M.T.G."/>
            <person name="Hauser H."/>
            <person name="Sanders M."/>
            <person name="Ngo T.H."/>
            <person name="Cherevach I."/>
            <person name="Cronin A."/>
            <person name="Goodhead I."/>
            <person name="Mungall K."/>
            <person name="Quail M.A."/>
            <person name="Price C."/>
            <person name="Rabbinowitsch E."/>
            <person name="Sharp S."/>
            <person name="Croucher N.J."/>
            <person name="Chieu T.B."/>
            <person name="Mai N.T.H."/>
            <person name="Diep T.S."/>
            <person name="Chinh N.T."/>
            <person name="Kehoe M."/>
            <person name="Leigh J.A."/>
            <person name="Ward P.N."/>
            <person name="Dowson C.G."/>
            <person name="Whatmore A.M."/>
            <person name="Chanter N."/>
            <person name="Iversen P."/>
            <person name="Gottschalk M."/>
            <person name="Slater J.D."/>
            <person name="Smith H.E."/>
            <person name="Spratt B.G."/>
            <person name="Xu J."/>
            <person name="Ye C."/>
            <person name="Bentley S."/>
            <person name="Barrell B.G."/>
            <person name="Schultsz C."/>
            <person name="Maskell D.J."/>
            <person name="Parkhill J."/>
        </authorList>
    </citation>
    <scope>NUCLEOTIDE SEQUENCE [LARGE SCALE GENOMIC DNA]</scope>
    <source>
        <strain evidence="3 4">BM407</strain>
    </source>
</reference>
<sequence>MKEFKLPSIKWHDITSHFTRPKLEILSLIIILICALSVFTGRIASKQAMTFNNGALQYNGYVVANKMNGQGKLTFDNGDVYEGQFTNGIFHGQGTYTSASGWVYTGQFKNGYADGKGKLTTEGQATYEGTFKQGIYQYEN</sequence>
<dbReference type="EMBL" id="FM252032">
    <property type="protein sequence ID" value="CAZ56433.1"/>
    <property type="molecule type" value="Genomic_DNA"/>
</dbReference>
<dbReference type="PIRSF" id="PIRSF034300">
    <property type="entry name" value="UCP034300"/>
    <property type="match status" value="1"/>
</dbReference>
<proteinExistence type="predicted"/>
<protein>
    <submittedName>
        <fullName evidence="3">Membrane protein</fullName>
    </submittedName>
</protein>
<accession>A0A0H3MXD8</accession>
<keyword evidence="2" id="KW-0472">Membrane</keyword>
<keyword evidence="2" id="KW-0812">Transmembrane</keyword>
<evidence type="ECO:0000313" key="3">
    <source>
        <dbReference type="EMBL" id="CAZ56433.1"/>
    </source>
</evidence>
<dbReference type="SMART" id="SM00698">
    <property type="entry name" value="MORN"/>
    <property type="match status" value="4"/>
</dbReference>
<dbReference type="HOGENOM" id="CLU_032017_6_0_9"/>
<organism evidence="3 4">
    <name type="scientific">Streptococcus suis (strain BM407)</name>
    <dbReference type="NCBI Taxonomy" id="568814"/>
    <lineage>
        <taxon>Bacteria</taxon>
        <taxon>Bacillati</taxon>
        <taxon>Bacillota</taxon>
        <taxon>Bacilli</taxon>
        <taxon>Lactobacillales</taxon>
        <taxon>Streptococcaceae</taxon>
        <taxon>Streptococcus</taxon>
    </lineage>
</organism>
<dbReference type="GeneID" id="8153790"/>
<gene>
    <name evidence="3" type="ordered locus">SSUBM407_1577</name>
</gene>
<dbReference type="KEGG" id="ssb:SSUBM407_1577"/>
<dbReference type="SUPFAM" id="SSF82185">
    <property type="entry name" value="Histone H3 K4-specific methyltransferase SET7/9 N-terminal domain"/>
    <property type="match status" value="1"/>
</dbReference>
<evidence type="ECO:0000313" key="4">
    <source>
        <dbReference type="Proteomes" id="UP000009077"/>
    </source>
</evidence>
<dbReference type="InterPro" id="IPR014590">
    <property type="entry name" value="UCP034300_MORN_rpt-cont"/>
</dbReference>
<dbReference type="Proteomes" id="UP000009077">
    <property type="component" value="Chromosome"/>
</dbReference>
<dbReference type="InterPro" id="IPR003409">
    <property type="entry name" value="MORN"/>
</dbReference>
<evidence type="ECO:0000256" key="1">
    <source>
        <dbReference type="ARBA" id="ARBA00022737"/>
    </source>
</evidence>
<evidence type="ECO:0000256" key="2">
    <source>
        <dbReference type="SAM" id="Phobius"/>
    </source>
</evidence>
<feature type="transmembrane region" description="Helical" evidence="2">
    <location>
        <begin position="25"/>
        <end position="44"/>
    </location>
</feature>
<dbReference type="AlphaFoldDB" id="A0A0H3MXD8"/>
<dbReference type="PATRIC" id="fig|568814.3.peg.1614"/>
<keyword evidence="2" id="KW-1133">Transmembrane helix</keyword>
<keyword evidence="4" id="KW-1185">Reference proteome</keyword>
<name>A0A0H3MXD8_STRS4</name>
<dbReference type="Gene3D" id="2.20.110.10">
    <property type="entry name" value="Histone H3 K4-specific methyltransferase SET7/9 N-terminal domain"/>
    <property type="match status" value="2"/>
</dbReference>
<keyword evidence="1" id="KW-0677">Repeat</keyword>
<dbReference type="Pfam" id="PF02493">
    <property type="entry name" value="MORN"/>
    <property type="match status" value="4"/>
</dbReference>
<dbReference type="PANTHER" id="PTHR43215">
    <property type="entry name" value="RADIAL SPOKE HEAD 1 HOMOLOG"/>
    <property type="match status" value="1"/>
</dbReference>
<dbReference type="PANTHER" id="PTHR43215:SF14">
    <property type="entry name" value="RADIAL SPOKE HEAD 1 HOMOLOG"/>
    <property type="match status" value="1"/>
</dbReference>
<dbReference type="RefSeq" id="WP_012027608.1">
    <property type="nucleotide sequence ID" value="NC_012926.1"/>
</dbReference>